<evidence type="ECO:0000313" key="1">
    <source>
        <dbReference type="EMBL" id="MCO1336010.1"/>
    </source>
</evidence>
<dbReference type="RefSeq" id="WP_252471289.1">
    <property type="nucleotide sequence ID" value="NZ_JALBWM010000097.1"/>
</dbReference>
<dbReference type="Proteomes" id="UP001139028">
    <property type="component" value="Unassembled WGS sequence"/>
</dbReference>
<sequence length="79" mass="9041">MTDDQMEAWEKIRSVSDRAKFLLSIGVTAELETDEPNLEFRAYVGDVRLPITGATKLTAIERGTTWLQEKAREAEERKQ</sequence>
<proteinExistence type="predicted"/>
<gene>
    <name evidence="1" type="ORF">MO867_16895</name>
</gene>
<dbReference type="EMBL" id="JALBWM010000097">
    <property type="protein sequence ID" value="MCO1336010.1"/>
    <property type="molecule type" value="Genomic_DNA"/>
</dbReference>
<evidence type="ECO:0000313" key="2">
    <source>
        <dbReference type="Proteomes" id="UP001139028"/>
    </source>
</evidence>
<accession>A0A9X2EQN3</accession>
<keyword evidence="2" id="KW-1185">Reference proteome</keyword>
<name>A0A9X2EQN3_9GAMM</name>
<protein>
    <submittedName>
        <fullName evidence="1">Uncharacterized protein</fullName>
    </submittedName>
</protein>
<dbReference type="AlphaFoldDB" id="A0A9X2EQN3"/>
<comment type="caution">
    <text evidence="1">The sequence shown here is derived from an EMBL/GenBank/DDBJ whole genome shotgun (WGS) entry which is preliminary data.</text>
</comment>
<reference evidence="1" key="1">
    <citation type="journal article" date="2022" name="Arch. Microbiol.">
        <title>Microbulbifer okhotskensis sp. nov., isolated from a deep bottom sediment of the Okhotsk Sea.</title>
        <authorList>
            <person name="Romanenko L."/>
            <person name="Kurilenko V."/>
            <person name="Otstavnykh N."/>
            <person name="Velansky P."/>
            <person name="Isaeva M."/>
            <person name="Mikhailov V."/>
        </authorList>
    </citation>
    <scope>NUCLEOTIDE SEQUENCE</scope>
    <source>
        <strain evidence="1">OS29</strain>
    </source>
</reference>
<organism evidence="1 2">
    <name type="scientific">Microbulbifer okhotskensis</name>
    <dbReference type="NCBI Taxonomy" id="2926617"/>
    <lineage>
        <taxon>Bacteria</taxon>
        <taxon>Pseudomonadati</taxon>
        <taxon>Pseudomonadota</taxon>
        <taxon>Gammaproteobacteria</taxon>
        <taxon>Cellvibrionales</taxon>
        <taxon>Microbulbiferaceae</taxon>
        <taxon>Microbulbifer</taxon>
    </lineage>
</organism>